<dbReference type="PANTHER" id="PTHR12941">
    <property type="entry name" value="ER MEMBRANE PROTEIN COMPLEX"/>
    <property type="match status" value="1"/>
</dbReference>
<feature type="domain" description="MPN" evidence="2">
    <location>
        <begin position="4"/>
        <end position="135"/>
    </location>
</feature>
<protein>
    <recommendedName>
        <fullName evidence="2">MPN domain-containing protein</fullName>
    </recommendedName>
</protein>
<dbReference type="AlphaFoldDB" id="A0AA39MQP5"/>
<reference evidence="3" key="1">
    <citation type="submission" date="2023-06" db="EMBL/GenBank/DDBJ databases">
        <authorList>
            <consortium name="Lawrence Berkeley National Laboratory"/>
            <person name="Ahrendt S."/>
            <person name="Sahu N."/>
            <person name="Indic B."/>
            <person name="Wong-Bajracharya J."/>
            <person name="Merenyi Z."/>
            <person name="Ke H.-M."/>
            <person name="Monk M."/>
            <person name="Kocsube S."/>
            <person name="Drula E."/>
            <person name="Lipzen A."/>
            <person name="Balint B."/>
            <person name="Henrissat B."/>
            <person name="Andreopoulos B."/>
            <person name="Martin F.M."/>
            <person name="Harder C.B."/>
            <person name="Rigling D."/>
            <person name="Ford K.L."/>
            <person name="Foster G.D."/>
            <person name="Pangilinan J."/>
            <person name="Papanicolaou A."/>
            <person name="Barry K."/>
            <person name="LaButti K."/>
            <person name="Viragh M."/>
            <person name="Koriabine M."/>
            <person name="Yan M."/>
            <person name="Riley R."/>
            <person name="Champramary S."/>
            <person name="Plett K.L."/>
            <person name="Tsai I.J."/>
            <person name="Slot J."/>
            <person name="Sipos G."/>
            <person name="Plett J."/>
            <person name="Nagy L.G."/>
            <person name="Grigoriev I.V."/>
        </authorList>
    </citation>
    <scope>NUCLEOTIDE SEQUENCE</scope>
    <source>
        <strain evidence="3">FPL87.14</strain>
    </source>
</reference>
<proteinExistence type="inferred from homology"/>
<dbReference type="GO" id="GO:0072546">
    <property type="term" value="C:EMC complex"/>
    <property type="evidence" value="ECO:0007669"/>
    <property type="project" value="InterPro"/>
</dbReference>
<keyword evidence="4" id="KW-1185">Reference proteome</keyword>
<dbReference type="Pfam" id="PF03665">
    <property type="entry name" value="UPF0172"/>
    <property type="match status" value="1"/>
</dbReference>
<evidence type="ECO:0000256" key="1">
    <source>
        <dbReference type="ARBA" id="ARBA00007461"/>
    </source>
</evidence>
<comment type="similarity">
    <text evidence="1">Belongs to the EMC8/EMC9 family.</text>
</comment>
<evidence type="ECO:0000313" key="4">
    <source>
        <dbReference type="Proteomes" id="UP001175226"/>
    </source>
</evidence>
<dbReference type="Proteomes" id="UP001175226">
    <property type="component" value="Unassembled WGS sequence"/>
</dbReference>
<comment type="caution">
    <text evidence="3">The sequence shown here is derived from an EMBL/GenBank/DDBJ whole genome shotgun (WGS) entry which is preliminary data.</text>
</comment>
<accession>A0AA39MQP5</accession>
<evidence type="ECO:0000313" key="3">
    <source>
        <dbReference type="EMBL" id="KAK0443551.1"/>
    </source>
</evidence>
<dbReference type="InterPro" id="IPR005366">
    <property type="entry name" value="EMC8/9"/>
</dbReference>
<dbReference type="CDD" id="cd08060">
    <property type="entry name" value="MPN_UPF0172"/>
    <property type="match status" value="1"/>
</dbReference>
<sequence>MTSYVISSRAYFKIFFHAAKHPHQPVNGVLVGKEEAGIITIVDIIPLLHHWTSLSPMMEIGLDLAGRTAESMDLKLVGYYQASEWIDDTALAPVGEKIASKVKEGFGAAVAFVIDGNKLGTGDAALVVRIIQPRLRASSRLIPIKPYVSQGSSWRCNPADFAPGSLFQLASADLPARAVKLVKERRLHQKFGDFDDHLEDVTIDWLKNKDCLPPDIL</sequence>
<evidence type="ECO:0000259" key="2">
    <source>
        <dbReference type="PROSITE" id="PS50249"/>
    </source>
</evidence>
<dbReference type="PANTHER" id="PTHR12941:SF10">
    <property type="entry name" value="ER MEMBRANE PROTEIN COMPLEX SUBUNIT 8_9 HOMOLOG"/>
    <property type="match status" value="1"/>
</dbReference>
<name>A0AA39MQP5_9AGAR</name>
<gene>
    <name evidence="3" type="ORF">EV421DRAFT_1890755</name>
</gene>
<dbReference type="PROSITE" id="PS50249">
    <property type="entry name" value="MPN"/>
    <property type="match status" value="1"/>
</dbReference>
<organism evidence="3 4">
    <name type="scientific">Armillaria borealis</name>
    <dbReference type="NCBI Taxonomy" id="47425"/>
    <lineage>
        <taxon>Eukaryota</taxon>
        <taxon>Fungi</taxon>
        <taxon>Dikarya</taxon>
        <taxon>Basidiomycota</taxon>
        <taxon>Agaricomycotina</taxon>
        <taxon>Agaricomycetes</taxon>
        <taxon>Agaricomycetidae</taxon>
        <taxon>Agaricales</taxon>
        <taxon>Marasmiineae</taxon>
        <taxon>Physalacriaceae</taxon>
        <taxon>Armillaria</taxon>
    </lineage>
</organism>
<dbReference type="EMBL" id="JAUEPT010000022">
    <property type="protein sequence ID" value="KAK0443551.1"/>
    <property type="molecule type" value="Genomic_DNA"/>
</dbReference>
<dbReference type="InterPro" id="IPR037518">
    <property type="entry name" value="MPN"/>
</dbReference>